<dbReference type="Gene3D" id="3.20.20.100">
    <property type="entry name" value="NADP-dependent oxidoreductase domain"/>
    <property type="match status" value="1"/>
</dbReference>
<keyword evidence="4" id="KW-1185">Reference proteome</keyword>
<protein>
    <recommendedName>
        <fullName evidence="2">NADP-dependent oxidoreductase domain-containing protein</fullName>
    </recommendedName>
</protein>
<name>A0A1M2VBG1_TRAPU</name>
<feature type="domain" description="NADP-dependent oxidoreductase" evidence="2">
    <location>
        <begin position="15"/>
        <end position="307"/>
    </location>
</feature>
<gene>
    <name evidence="3" type="ORF">TRAPUB_4204</name>
</gene>
<accession>A0A1M2VBG1</accession>
<dbReference type="PANTHER" id="PTHR43364:SF4">
    <property type="entry name" value="NAD(P)-LINKED OXIDOREDUCTASE SUPERFAMILY PROTEIN"/>
    <property type="match status" value="1"/>
</dbReference>
<evidence type="ECO:0000256" key="1">
    <source>
        <dbReference type="ARBA" id="ARBA00023002"/>
    </source>
</evidence>
<dbReference type="Proteomes" id="UP000184267">
    <property type="component" value="Unassembled WGS sequence"/>
</dbReference>
<dbReference type="PANTHER" id="PTHR43364">
    <property type="entry name" value="NADH-SPECIFIC METHYLGLYOXAL REDUCTASE-RELATED"/>
    <property type="match status" value="1"/>
</dbReference>
<dbReference type="STRING" id="154538.A0A1M2VBG1"/>
<evidence type="ECO:0000259" key="2">
    <source>
        <dbReference type="Pfam" id="PF00248"/>
    </source>
</evidence>
<dbReference type="SUPFAM" id="SSF51430">
    <property type="entry name" value="NAD(P)-linked oxidoreductase"/>
    <property type="match status" value="1"/>
</dbReference>
<dbReference type="InterPro" id="IPR050523">
    <property type="entry name" value="AKR_Detox_Biosynth"/>
</dbReference>
<comment type="caution">
    <text evidence="3">The sequence shown here is derived from an EMBL/GenBank/DDBJ whole genome shotgun (WGS) entry which is preliminary data.</text>
</comment>
<dbReference type="GO" id="GO:0005829">
    <property type="term" value="C:cytosol"/>
    <property type="evidence" value="ECO:0007669"/>
    <property type="project" value="UniProtKB-ARBA"/>
</dbReference>
<keyword evidence="1" id="KW-0560">Oxidoreductase</keyword>
<evidence type="ECO:0000313" key="3">
    <source>
        <dbReference type="EMBL" id="OJT04991.1"/>
    </source>
</evidence>
<dbReference type="FunFam" id="3.20.20.100:FF:000004">
    <property type="entry name" value="Oxidoreductase, aldo/keto reductase"/>
    <property type="match status" value="1"/>
</dbReference>
<dbReference type="InterPro" id="IPR023210">
    <property type="entry name" value="NADP_OxRdtase_dom"/>
</dbReference>
<proteinExistence type="predicted"/>
<dbReference type="EMBL" id="MNAD01001498">
    <property type="protein sequence ID" value="OJT04991.1"/>
    <property type="molecule type" value="Genomic_DNA"/>
</dbReference>
<dbReference type="Pfam" id="PF00248">
    <property type="entry name" value="Aldo_ket_red"/>
    <property type="match status" value="1"/>
</dbReference>
<dbReference type="GO" id="GO:0016491">
    <property type="term" value="F:oxidoreductase activity"/>
    <property type="evidence" value="ECO:0007669"/>
    <property type="project" value="UniProtKB-KW"/>
</dbReference>
<evidence type="ECO:0000313" key="4">
    <source>
        <dbReference type="Proteomes" id="UP000184267"/>
    </source>
</evidence>
<sequence length="355" mass="40188">MQYVRLGNSGLKVSRIILGCMSYGSPEWQSWVLPEEEAIKHIKFAYDHGITTFDTANSYSNGLSEIILGKAINELQLPREELVIMTKLCVPVLPDHGTYFYGLGKKPEDLGIINQYGLSRKHIFDSVKASLKRLQLEHIDVLQCKYNHMFRMQALHDVVKAGYVRYIGMSSCYAYQFHQMQNYAIMHNLTPFISMQNHYSLLYREEEREMFPTLKMFGVGSIPWSPLARGMLTRPLNTDSKRAESDNLLGWYQNPATTVIVSRVEELAKKKSVSMAQVSIAWMLSKDGVSAPIVGSTNLKNLEDIIGTPRCRVTASAKRTLTCEVGIGALALKLTEDEIKYLEEPYQPLRIAGHV</sequence>
<dbReference type="OrthoDB" id="48988at2759"/>
<reference evidence="3 4" key="1">
    <citation type="submission" date="2016-10" db="EMBL/GenBank/DDBJ databases">
        <title>Genome sequence of the basidiomycete white-rot fungus Trametes pubescens.</title>
        <authorList>
            <person name="Makela M.R."/>
            <person name="Granchi Z."/>
            <person name="Peng M."/>
            <person name="De Vries R.P."/>
            <person name="Grigoriev I."/>
            <person name="Riley R."/>
            <person name="Hilden K."/>
        </authorList>
    </citation>
    <scope>NUCLEOTIDE SEQUENCE [LARGE SCALE GENOMIC DNA]</scope>
    <source>
        <strain evidence="3 4">FBCC735</strain>
    </source>
</reference>
<dbReference type="InterPro" id="IPR036812">
    <property type="entry name" value="NAD(P)_OxRdtase_dom_sf"/>
</dbReference>
<dbReference type="CDD" id="cd19079">
    <property type="entry name" value="AKR_EcYajO-like"/>
    <property type="match status" value="1"/>
</dbReference>
<dbReference type="AlphaFoldDB" id="A0A1M2VBG1"/>
<dbReference type="OMA" id="ARIRSCD"/>
<organism evidence="3 4">
    <name type="scientific">Trametes pubescens</name>
    <name type="common">White-rot fungus</name>
    <dbReference type="NCBI Taxonomy" id="154538"/>
    <lineage>
        <taxon>Eukaryota</taxon>
        <taxon>Fungi</taxon>
        <taxon>Dikarya</taxon>
        <taxon>Basidiomycota</taxon>
        <taxon>Agaricomycotina</taxon>
        <taxon>Agaricomycetes</taxon>
        <taxon>Polyporales</taxon>
        <taxon>Polyporaceae</taxon>
        <taxon>Trametes</taxon>
    </lineage>
</organism>